<feature type="region of interest" description="Disordered" evidence="6">
    <location>
        <begin position="808"/>
        <end position="952"/>
    </location>
</feature>
<feature type="region of interest" description="Disordered" evidence="6">
    <location>
        <begin position="728"/>
        <end position="762"/>
    </location>
</feature>
<dbReference type="InterPro" id="IPR042488">
    <property type="entry name" value="Rad4_BHD3_sf"/>
</dbReference>
<evidence type="ECO:0000256" key="7">
    <source>
        <dbReference type="SAM" id="Phobius"/>
    </source>
</evidence>
<feature type="region of interest" description="Disordered" evidence="6">
    <location>
        <begin position="1"/>
        <end position="94"/>
    </location>
</feature>
<feature type="transmembrane region" description="Helical" evidence="7">
    <location>
        <begin position="1094"/>
        <end position="1116"/>
    </location>
</feature>
<dbReference type="Proteomes" id="UP000825438">
    <property type="component" value="Chromosome III"/>
</dbReference>
<dbReference type="SMART" id="SM01031">
    <property type="entry name" value="BHD_2"/>
    <property type="match status" value="1"/>
</dbReference>
<feature type="compositionally biased region" description="Basic residues" evidence="6">
    <location>
        <begin position="24"/>
        <end position="33"/>
    </location>
</feature>
<sequence>MSLDQNYRALLRKSLPRRGSQGHERKKRRKVVASRKDEENVADLFGGASGSDSDSSDSMEFEDVDIEEPSNMKTPTPQPKSEEGNGQSDGSDDFEDLEDVDIDAFFDQKEQQQDETFTFSINEQKEEVAKGRRKKVTTVPKAERHRRKLIHRLYLMTMIGHGVIRNRWCNDKTLQALLLENAPPAIKDHFNPNPRLLDYVKQRHFVEGLQKLVKYWRFRVMAQGLVRKDWGELSVKQEHVMRNIDLDRFRQTICSYRGSRDLGAQGFVCLLRAYGLNARLVFSLQPPDFRSITLPKDKSVEAKEDIPNIEQKPKSEFAPVFIPDSRTELLKNVRRGSSGREEREKSKKKFTFPISKFPVFWVEVWNQYSKKWITVDPMVNKSVEVMPMRKKGKFEASFSEPTYQSWYILAFDRSGGVRDVTRRYTQFYNAKTVKKRIDHLSDKDEHWYERILKAARSPRSKYGLPEIMESKEFITRDQYEGVPNNMNDFKNHPLYALESQLRKDEIIYPNDDTSKCGTFRPMNKDSVVPIFRRSHVFRLRTAKAWYLQGRVLKMGVQPLKTKEKQISQMEEEDEDGMVRLYAEFQTQLYQAPPIVNGEITKNAFGNVEIFVPSMTPENGHLIPTSKKLPIKLIEKAARDILKIDHARAIVAFDFGESGSKGKRSPTARVGGVLIDAQYKEAMDLVLEHLIEMEHEEERRKIELTALRGWSFFLKKLMIMDRLNKQHGEVDDEAGSEQDGYYSVESDNESGGDGEYKTHESRGDRFRRRYENEQVQGVMEDEEFGGFLPNEDTVPVDVPVIDAPETTTIASKETEECDHESDNGGGFSIGGDAAETPKVSDENDNTKTEESITEDTHERLLQVNDKNLRDFGDGGFIVDEGESNSSDSSQNGGFFPPQNSADNNEPKKESLDLEAEYVRSTSSSSVKSVTPIAENQGSIDNSTLIGRSNTPEAQLIPSDSMAAKIDPILEATRISQDLSERENNKRDPEKSGDFVVASKMSSTDNRTSSFEDGEIDEALQEEIAKQEADKKNCTGLPPLMMFLWAASGVPFSIYFFGIDGSIPLRVQPQLFTFCCTVSWAQTLYYPPVAYPKRKVALMLGSFVLVSVGLETGFILWLRPLYRRGIEWPMLVIGIIASVLLALGLVPPYFELAKRKGRVVGINFFFLAMDSFGALFSLISVVVGEMDIMSMVLYAIVIAMEIGIFLSQVGWYLTGGRRILREEKLQRKQCIQKEVSVGSETSERSQASDYNEDDEKPQEGTAGDLEALGKNL</sequence>
<dbReference type="AlphaFoldDB" id="A0A8F2W209"/>
<dbReference type="GO" id="GO:0006298">
    <property type="term" value="P:mismatch repair"/>
    <property type="evidence" value="ECO:0007669"/>
    <property type="project" value="TreeGrafter"/>
</dbReference>
<feature type="region of interest" description="Disordered" evidence="6">
    <location>
        <begin position="1231"/>
        <end position="1270"/>
    </location>
</feature>
<keyword evidence="7" id="KW-0472">Membrane</keyword>
<feature type="compositionally biased region" description="Basic and acidic residues" evidence="6">
    <location>
        <begin position="753"/>
        <end position="762"/>
    </location>
</feature>
<dbReference type="InterPro" id="IPR018328">
    <property type="entry name" value="Rad4_beta-hairpin_dom3"/>
</dbReference>
<dbReference type="GO" id="GO:0000111">
    <property type="term" value="C:nucleotide-excision repair factor 2 complex"/>
    <property type="evidence" value="ECO:0007669"/>
    <property type="project" value="TreeGrafter"/>
</dbReference>
<feature type="transmembrane region" description="Helical" evidence="7">
    <location>
        <begin position="1189"/>
        <end position="1211"/>
    </location>
</feature>
<feature type="domain" description="Rad4 beta-hairpin" evidence="8">
    <location>
        <begin position="478"/>
        <end position="537"/>
    </location>
</feature>
<feature type="compositionally biased region" description="Polar residues" evidence="6">
    <location>
        <begin position="932"/>
        <end position="951"/>
    </location>
</feature>
<feature type="compositionally biased region" description="Basic and acidic residues" evidence="6">
    <location>
        <begin position="837"/>
        <end position="871"/>
    </location>
</feature>
<evidence type="ECO:0000256" key="5">
    <source>
        <dbReference type="ARBA" id="ARBA00023242"/>
    </source>
</evidence>
<feature type="transmembrane region" description="Helical" evidence="7">
    <location>
        <begin position="1160"/>
        <end position="1182"/>
    </location>
</feature>
<dbReference type="PANTHER" id="PTHR12135:SF0">
    <property type="entry name" value="DNA REPAIR PROTEIN COMPLEMENTING XP-C CELLS"/>
    <property type="match status" value="1"/>
</dbReference>
<protein>
    <recommendedName>
        <fullName evidence="12">DNA repair protein Rad4</fullName>
    </recommendedName>
</protein>
<dbReference type="PANTHER" id="PTHR12135">
    <property type="entry name" value="DNA REPAIR PROTEIN XP-C / RAD4"/>
    <property type="match status" value="1"/>
</dbReference>
<evidence type="ECO:0000256" key="6">
    <source>
        <dbReference type="SAM" id="MobiDB-lite"/>
    </source>
</evidence>
<dbReference type="GO" id="GO:0006289">
    <property type="term" value="P:nucleotide-excision repair"/>
    <property type="evidence" value="ECO:0007669"/>
    <property type="project" value="InterPro"/>
</dbReference>
<reference evidence="11" key="1">
    <citation type="submission" date="2021-06" db="EMBL/GenBank/DDBJ databases">
        <title>Candida auris outbreak in lebanese hospital.</title>
        <authorList>
            <person name="Finianos M."/>
        </authorList>
    </citation>
    <scope>NUCLEOTIDE SEQUENCE</scope>
    <source>
        <strain evidence="11">CA7LBN</strain>
    </source>
</reference>
<dbReference type="Pfam" id="PF03835">
    <property type="entry name" value="Rad4"/>
    <property type="match status" value="1"/>
</dbReference>
<keyword evidence="7" id="KW-1133">Transmembrane helix</keyword>
<dbReference type="InterPro" id="IPR018326">
    <property type="entry name" value="Rad4_beta-hairpin_dom1"/>
</dbReference>
<dbReference type="GO" id="GO:0003697">
    <property type="term" value="F:single-stranded DNA binding"/>
    <property type="evidence" value="ECO:0007669"/>
    <property type="project" value="TreeGrafter"/>
</dbReference>
<feature type="compositionally biased region" description="Basic and acidic residues" evidence="6">
    <location>
        <begin position="977"/>
        <end position="991"/>
    </location>
</feature>
<dbReference type="SMART" id="SM01032">
    <property type="entry name" value="BHD_3"/>
    <property type="match status" value="1"/>
</dbReference>
<dbReference type="InterPro" id="IPR018327">
    <property type="entry name" value="BHD_2"/>
</dbReference>
<proteinExistence type="inferred from homology"/>
<feature type="domain" description="Rad4 beta-hairpin" evidence="10">
    <location>
        <begin position="599"/>
        <end position="686"/>
    </location>
</feature>
<gene>
    <name evidence="11" type="ORF">CA7LBN_002890</name>
</gene>
<dbReference type="Gene3D" id="3.30.60.290">
    <property type="entry name" value="Rad4, beta-hairpin domain BHD2"/>
    <property type="match status" value="1"/>
</dbReference>
<keyword evidence="4" id="KW-0234">DNA repair</keyword>
<dbReference type="Gene3D" id="2.20.20.110">
    <property type="entry name" value="Rad4, beta-hairpin domain BHD1"/>
    <property type="match status" value="1"/>
</dbReference>
<dbReference type="Gene3D" id="3.90.260.10">
    <property type="entry name" value="Transglutaminase-like"/>
    <property type="match status" value="1"/>
</dbReference>
<dbReference type="SMART" id="SM01030">
    <property type="entry name" value="BHD_1"/>
    <property type="match status" value="1"/>
</dbReference>
<dbReference type="GO" id="GO:0005737">
    <property type="term" value="C:cytoplasm"/>
    <property type="evidence" value="ECO:0007669"/>
    <property type="project" value="TreeGrafter"/>
</dbReference>
<dbReference type="EMBL" id="CP076751">
    <property type="protein sequence ID" value="QWW24056.1"/>
    <property type="molecule type" value="Genomic_DNA"/>
</dbReference>
<feature type="compositionally biased region" description="Polar residues" evidence="6">
    <location>
        <begin position="998"/>
        <end position="1009"/>
    </location>
</feature>
<dbReference type="Pfam" id="PF10404">
    <property type="entry name" value="BHD_2"/>
    <property type="match status" value="1"/>
</dbReference>
<evidence type="ECO:0000259" key="10">
    <source>
        <dbReference type="SMART" id="SM01032"/>
    </source>
</evidence>
<evidence type="ECO:0000313" key="11">
    <source>
        <dbReference type="EMBL" id="QWW24056.1"/>
    </source>
</evidence>
<evidence type="ECO:0000256" key="3">
    <source>
        <dbReference type="ARBA" id="ARBA00022763"/>
    </source>
</evidence>
<feature type="compositionally biased region" description="Polar residues" evidence="6">
    <location>
        <begin position="882"/>
        <end position="902"/>
    </location>
</feature>
<organism evidence="11">
    <name type="scientific">Candidozyma auris</name>
    <name type="common">Yeast</name>
    <name type="synonym">Candida auris</name>
    <dbReference type="NCBI Taxonomy" id="498019"/>
    <lineage>
        <taxon>Eukaryota</taxon>
        <taxon>Fungi</taxon>
        <taxon>Dikarya</taxon>
        <taxon>Ascomycota</taxon>
        <taxon>Saccharomycotina</taxon>
        <taxon>Pichiomycetes</taxon>
        <taxon>Metschnikowiaceae</taxon>
        <taxon>Candidozyma</taxon>
    </lineage>
</organism>
<feature type="compositionally biased region" description="Low complexity" evidence="6">
    <location>
        <begin position="919"/>
        <end position="929"/>
    </location>
</feature>
<dbReference type="Gene3D" id="3.30.70.2460">
    <property type="entry name" value="Rad4, beta-hairpin domain BHD3"/>
    <property type="match status" value="1"/>
</dbReference>
<feature type="transmembrane region" description="Helical" evidence="7">
    <location>
        <begin position="1038"/>
        <end position="1057"/>
    </location>
</feature>
<name>A0A8F2W209_CANAR</name>
<dbReference type="InterPro" id="IPR018325">
    <property type="entry name" value="Rad4/PNGase_transGLS-fold"/>
</dbReference>
<evidence type="ECO:0000259" key="8">
    <source>
        <dbReference type="SMART" id="SM01030"/>
    </source>
</evidence>
<evidence type="ECO:0000256" key="1">
    <source>
        <dbReference type="ARBA" id="ARBA00004123"/>
    </source>
</evidence>
<keyword evidence="3" id="KW-0227">DNA damage</keyword>
<feature type="domain" description="Rad4 beta-hairpin" evidence="9">
    <location>
        <begin position="539"/>
        <end position="592"/>
    </location>
</feature>
<accession>A0A8F2W209</accession>
<feature type="compositionally biased region" description="Acidic residues" evidence="6">
    <location>
        <begin position="54"/>
        <end position="68"/>
    </location>
</feature>
<dbReference type="GO" id="GO:0003684">
    <property type="term" value="F:damaged DNA binding"/>
    <property type="evidence" value="ECO:0007669"/>
    <property type="project" value="InterPro"/>
</dbReference>
<dbReference type="InterPro" id="IPR004583">
    <property type="entry name" value="DNA_repair_Rad4"/>
</dbReference>
<comment type="similarity">
    <text evidence="2">Belongs to the XPC family.</text>
</comment>
<dbReference type="Pfam" id="PF10405">
    <property type="entry name" value="BHD_3"/>
    <property type="match status" value="1"/>
</dbReference>
<evidence type="ECO:0000256" key="4">
    <source>
        <dbReference type="ARBA" id="ARBA00023204"/>
    </source>
</evidence>
<keyword evidence="5" id="KW-0539">Nucleus</keyword>
<dbReference type="GO" id="GO:0071942">
    <property type="term" value="C:XPC complex"/>
    <property type="evidence" value="ECO:0007669"/>
    <property type="project" value="TreeGrafter"/>
</dbReference>
<feature type="region of interest" description="Disordered" evidence="6">
    <location>
        <begin position="972"/>
        <end position="1011"/>
    </location>
</feature>
<dbReference type="InterPro" id="IPR036985">
    <property type="entry name" value="Transglutaminase-like_sf"/>
</dbReference>
<keyword evidence="7" id="KW-0812">Transmembrane</keyword>
<dbReference type="InterPro" id="IPR038765">
    <property type="entry name" value="Papain-like_cys_pep_sf"/>
</dbReference>
<evidence type="ECO:0008006" key="12">
    <source>
        <dbReference type="Google" id="ProtNLM"/>
    </source>
</evidence>
<comment type="subcellular location">
    <subcellularLocation>
        <location evidence="1">Nucleus</location>
    </subcellularLocation>
</comment>
<feature type="transmembrane region" description="Helical" evidence="7">
    <location>
        <begin position="1128"/>
        <end position="1148"/>
    </location>
</feature>
<evidence type="ECO:0000259" key="9">
    <source>
        <dbReference type="SMART" id="SM01031"/>
    </source>
</evidence>
<evidence type="ECO:0000256" key="2">
    <source>
        <dbReference type="ARBA" id="ARBA00009525"/>
    </source>
</evidence>
<dbReference type="SUPFAM" id="SSF54001">
    <property type="entry name" value="Cysteine proteinases"/>
    <property type="match status" value="1"/>
</dbReference>
<feature type="compositionally biased region" description="Polar residues" evidence="6">
    <location>
        <begin position="1236"/>
        <end position="1247"/>
    </location>
</feature>